<comment type="caution">
    <text evidence="21">The sequence shown here is derived from an EMBL/GenBank/DDBJ whole genome shotgun (WGS) entry which is preliminary data.</text>
</comment>
<dbReference type="Gene3D" id="1.20.1070.10">
    <property type="entry name" value="Rhodopsin 7-helix transmembrane proteins"/>
    <property type="match status" value="1"/>
</dbReference>
<dbReference type="InterPro" id="IPR017452">
    <property type="entry name" value="GPCR_Rhodpsn_7TM"/>
</dbReference>
<feature type="domain" description="G-protein coupled receptors family 1 profile" evidence="20">
    <location>
        <begin position="36"/>
        <end position="286"/>
    </location>
</feature>
<feature type="transmembrane region" description="Helical" evidence="19">
    <location>
        <begin position="270"/>
        <end position="289"/>
    </location>
</feature>
<dbReference type="PRINTS" id="PR00426">
    <property type="entry name" value="C5ANPHYLTXNR"/>
</dbReference>
<name>A0A7L1NQT8_RHICY</name>
<evidence type="ECO:0000256" key="3">
    <source>
        <dbReference type="ARBA" id="ARBA00016344"/>
    </source>
</evidence>
<dbReference type="GO" id="GO:0004930">
    <property type="term" value="F:G protein-coupled receptor activity"/>
    <property type="evidence" value="ECO:0007669"/>
    <property type="project" value="UniProtKB-KW"/>
</dbReference>
<feature type="transmembrane region" description="Helical" evidence="19">
    <location>
        <begin position="20"/>
        <end position="43"/>
    </location>
</feature>
<evidence type="ECO:0000256" key="13">
    <source>
        <dbReference type="ARBA" id="ARBA00023170"/>
    </source>
</evidence>
<keyword evidence="4" id="KW-1003">Cell membrane</keyword>
<feature type="non-terminal residue" evidence="21">
    <location>
        <position position="1"/>
    </location>
</feature>
<dbReference type="SUPFAM" id="SSF81321">
    <property type="entry name" value="Family A G protein-coupled receptor-like"/>
    <property type="match status" value="1"/>
</dbReference>
<comment type="similarity">
    <text evidence="16">Belongs to the chemokine-like receptor (CMKLR) family.</text>
</comment>
<accession>A0A7L1NQT8</accession>
<evidence type="ECO:0000256" key="8">
    <source>
        <dbReference type="ARBA" id="ARBA00022692"/>
    </source>
</evidence>
<evidence type="ECO:0000256" key="6">
    <source>
        <dbReference type="ARBA" id="ARBA00022553"/>
    </source>
</evidence>
<evidence type="ECO:0000256" key="11">
    <source>
        <dbReference type="ARBA" id="ARBA00023136"/>
    </source>
</evidence>
<evidence type="ECO:0000256" key="2">
    <source>
        <dbReference type="ARBA" id="ARBA00004651"/>
    </source>
</evidence>
<evidence type="ECO:0000256" key="14">
    <source>
        <dbReference type="ARBA" id="ARBA00023224"/>
    </source>
</evidence>
<dbReference type="GO" id="GO:0005886">
    <property type="term" value="C:plasma membrane"/>
    <property type="evidence" value="ECO:0007669"/>
    <property type="project" value="UniProtKB-SubCell"/>
</dbReference>
<keyword evidence="9 19" id="KW-1133">Transmembrane helix</keyword>
<dbReference type="AlphaFoldDB" id="A0A7L1NQT8"/>
<dbReference type="EMBL" id="VXBP01008485">
    <property type="protein sequence ID" value="NXO02321.1"/>
    <property type="molecule type" value="Genomic_DNA"/>
</dbReference>
<keyword evidence="10" id="KW-0297">G-protein coupled receptor</keyword>
<dbReference type="GO" id="GO:0007204">
    <property type="term" value="P:positive regulation of cytosolic calcium ion concentration"/>
    <property type="evidence" value="ECO:0007669"/>
    <property type="project" value="TreeGrafter"/>
</dbReference>
<evidence type="ECO:0000256" key="15">
    <source>
        <dbReference type="ARBA" id="ARBA00023329"/>
    </source>
</evidence>
<dbReference type="PROSITE" id="PS50262">
    <property type="entry name" value="G_PROTEIN_RECEP_F1_2"/>
    <property type="match status" value="1"/>
</dbReference>
<dbReference type="InterPro" id="IPR000826">
    <property type="entry name" value="Formyl_rcpt-rel"/>
</dbReference>
<feature type="transmembrane region" description="Helical" evidence="19">
    <location>
        <begin position="133"/>
        <end position="156"/>
    </location>
</feature>
<evidence type="ECO:0000256" key="12">
    <source>
        <dbReference type="ARBA" id="ARBA00023157"/>
    </source>
</evidence>
<dbReference type="GO" id="GO:0006954">
    <property type="term" value="P:inflammatory response"/>
    <property type="evidence" value="ECO:0007669"/>
    <property type="project" value="TreeGrafter"/>
</dbReference>
<keyword evidence="12" id="KW-1015">Disulfide bond</keyword>
<keyword evidence="14" id="KW-0807">Transducer</keyword>
<dbReference type="OrthoDB" id="9835842at2759"/>
<evidence type="ECO:0000256" key="19">
    <source>
        <dbReference type="SAM" id="Phobius"/>
    </source>
</evidence>
<feature type="transmembrane region" description="Helical" evidence="19">
    <location>
        <begin position="94"/>
        <end position="112"/>
    </location>
</feature>
<dbReference type="FunFam" id="1.20.1070.10:FF:000034">
    <property type="entry name" value="G-protein coupled receptor 1"/>
    <property type="match status" value="1"/>
</dbReference>
<feature type="transmembrane region" description="Helical" evidence="19">
    <location>
        <begin position="55"/>
        <end position="74"/>
    </location>
</feature>
<keyword evidence="22" id="KW-1185">Reference proteome</keyword>
<evidence type="ECO:0000313" key="21">
    <source>
        <dbReference type="EMBL" id="NXO02321.1"/>
    </source>
</evidence>
<protein>
    <recommendedName>
        <fullName evidence="3">C5a anaphylatoxin chemotactic receptor 1</fullName>
    </recommendedName>
    <alternativeName>
        <fullName evidence="17">C5a anaphylatoxin chemotactic receptor</fullName>
    </alternativeName>
</protein>
<evidence type="ECO:0000313" key="22">
    <source>
        <dbReference type="Proteomes" id="UP000565785"/>
    </source>
</evidence>
<evidence type="ECO:0000256" key="16">
    <source>
        <dbReference type="ARBA" id="ARBA00025736"/>
    </source>
</evidence>
<evidence type="ECO:0000256" key="5">
    <source>
        <dbReference type="ARBA" id="ARBA00022500"/>
    </source>
</evidence>
<evidence type="ECO:0000256" key="9">
    <source>
        <dbReference type="ARBA" id="ARBA00022989"/>
    </source>
</evidence>
<dbReference type="GO" id="GO:0007200">
    <property type="term" value="P:phospholipase C-activating G protein-coupled receptor signaling pathway"/>
    <property type="evidence" value="ECO:0007669"/>
    <property type="project" value="TreeGrafter"/>
</dbReference>
<evidence type="ECO:0000256" key="17">
    <source>
        <dbReference type="ARBA" id="ARBA00033421"/>
    </source>
</evidence>
<comment type="subcellular location">
    <subcellularLocation>
        <location evidence="2">Cell membrane</location>
        <topology evidence="2">Multi-pass membrane protein</topology>
    </subcellularLocation>
    <subcellularLocation>
        <location evidence="1">Cytoplasmic vesicle</location>
    </subcellularLocation>
</comment>
<feature type="non-terminal residue" evidence="21">
    <location>
        <position position="317"/>
    </location>
</feature>
<dbReference type="Pfam" id="PF00001">
    <property type="entry name" value="7tm_1"/>
    <property type="match status" value="1"/>
</dbReference>
<comment type="function">
    <text evidence="18">Receptor for the chemotactic and inflammatory peptide anaphylatoxin C5a. The ligand interacts with at least two sites on the receptor: a high-affinity site on the extracellular N-terminus, and a second site in the transmembrane region which activates downstream signaling events. Receptor activation stimulates chemotaxis, granule enzyme release, intracellular calcium release and superoxide anion production.</text>
</comment>
<dbReference type="PRINTS" id="PR01104">
    <property type="entry name" value="ANPHYLATOXNR"/>
</dbReference>
<keyword evidence="7" id="KW-0765">Sulfation</keyword>
<keyword evidence="13" id="KW-0675">Receptor</keyword>
<proteinExistence type="inferred from homology"/>
<keyword evidence="11 19" id="KW-0472">Membrane</keyword>
<evidence type="ECO:0000256" key="10">
    <source>
        <dbReference type="ARBA" id="ARBA00023040"/>
    </source>
</evidence>
<dbReference type="PANTHER" id="PTHR24225">
    <property type="entry name" value="CHEMOTACTIC RECEPTOR"/>
    <property type="match status" value="1"/>
</dbReference>
<dbReference type="PANTHER" id="PTHR24225:SF29">
    <property type="entry name" value="C5A ANAPHYLATOXIN CHEMOTACTIC RECEPTOR 1"/>
    <property type="match status" value="1"/>
</dbReference>
<dbReference type="GO" id="GO:0004878">
    <property type="term" value="F:complement component C5a receptor activity"/>
    <property type="evidence" value="ECO:0007669"/>
    <property type="project" value="TreeGrafter"/>
</dbReference>
<dbReference type="Proteomes" id="UP000565785">
    <property type="component" value="Unassembled WGS sequence"/>
</dbReference>
<dbReference type="PRINTS" id="PR00237">
    <property type="entry name" value="GPCRRHODOPSN"/>
</dbReference>
<keyword evidence="5" id="KW-0145">Chemotaxis</keyword>
<organism evidence="21 22">
    <name type="scientific">Rhinopomastus cyanomelas</name>
    <name type="common">Common scimitarbill</name>
    <dbReference type="NCBI Taxonomy" id="113115"/>
    <lineage>
        <taxon>Eukaryota</taxon>
        <taxon>Metazoa</taxon>
        <taxon>Chordata</taxon>
        <taxon>Craniata</taxon>
        <taxon>Vertebrata</taxon>
        <taxon>Euteleostomi</taxon>
        <taxon>Archelosauria</taxon>
        <taxon>Archosauria</taxon>
        <taxon>Dinosauria</taxon>
        <taxon>Saurischia</taxon>
        <taxon>Theropoda</taxon>
        <taxon>Coelurosauria</taxon>
        <taxon>Aves</taxon>
        <taxon>Neognathae</taxon>
        <taxon>Neoaves</taxon>
        <taxon>Telluraves</taxon>
        <taxon>Coraciimorphae</taxon>
        <taxon>Bucerotiformes</taxon>
        <taxon>Rhinopomastidae</taxon>
        <taxon>Rhinopomastus</taxon>
    </lineage>
</organism>
<reference evidence="21 22" key="1">
    <citation type="submission" date="2019-09" db="EMBL/GenBank/DDBJ databases">
        <title>Bird 10,000 Genomes (B10K) Project - Family phase.</title>
        <authorList>
            <person name="Zhang G."/>
        </authorList>
    </citation>
    <scope>NUCLEOTIDE SEQUENCE [LARGE SCALE GENOMIC DNA]</scope>
    <source>
        <strain evidence="21">B10K-DU-002-35</strain>
        <tissue evidence="21">Muscle</tissue>
    </source>
</reference>
<evidence type="ECO:0000259" key="20">
    <source>
        <dbReference type="PROSITE" id="PS50262"/>
    </source>
</evidence>
<feature type="transmembrane region" description="Helical" evidence="19">
    <location>
        <begin position="229"/>
        <end position="250"/>
    </location>
</feature>
<keyword evidence="6" id="KW-0597">Phosphoprotein</keyword>
<keyword evidence="8 19" id="KW-0812">Transmembrane</keyword>
<feature type="transmembrane region" description="Helical" evidence="19">
    <location>
        <begin position="197"/>
        <end position="217"/>
    </location>
</feature>
<dbReference type="InterPro" id="IPR002234">
    <property type="entry name" value="Anphylx_rcpt_C3a/C5a1-2"/>
</dbReference>
<dbReference type="GO" id="GO:0031410">
    <property type="term" value="C:cytoplasmic vesicle"/>
    <property type="evidence" value="ECO:0007669"/>
    <property type="project" value="UniProtKB-SubCell"/>
</dbReference>
<evidence type="ECO:0000256" key="4">
    <source>
        <dbReference type="ARBA" id="ARBA00022475"/>
    </source>
</evidence>
<evidence type="ECO:0000256" key="7">
    <source>
        <dbReference type="ARBA" id="ARBA00022641"/>
    </source>
</evidence>
<dbReference type="GO" id="GO:0006935">
    <property type="term" value="P:chemotaxis"/>
    <property type="evidence" value="ECO:0007669"/>
    <property type="project" value="UniProtKB-KW"/>
</dbReference>
<gene>
    <name evidence="21" type="primary">C5ar1</name>
    <name evidence="21" type="ORF">RHICYA_R08819</name>
</gene>
<evidence type="ECO:0000256" key="1">
    <source>
        <dbReference type="ARBA" id="ARBA00004541"/>
    </source>
</evidence>
<sequence>NYSDWDDDELGGYEIPGSHRLLLAFYSLIFLLGVLGNGAVIWVTALELRRSVNGVWFLNLAVADLLCCLVLPFLALPLAQDHHWPLGHGACKALPSLTLLAMFCSVLLLTAISADRCALATLPVWCHNHRTPALARLASGACWLLATLLSLPSIIFRSVRSDPFSSKITCVLDYEAVGGYQRVAEQAVAISRFLCGFLGPLVAIVTSYGLLLATVRGRGLGRSQRATKLVLLVVGTFFCCWLPYHIVGLILATTSPGSRLFKGASAADPVVAAIAYGNSCINPLLYGAAGHHLRKQLRGSWRAAIRGVLADDPPSSA</sequence>
<keyword evidence="15" id="KW-0968">Cytoplasmic vesicle</keyword>
<dbReference type="InterPro" id="IPR000276">
    <property type="entry name" value="GPCR_Rhodpsn"/>
</dbReference>
<evidence type="ECO:0000256" key="18">
    <source>
        <dbReference type="ARBA" id="ARBA00045990"/>
    </source>
</evidence>